<protein>
    <recommendedName>
        <fullName evidence="3">Plasmodium RESA N-terminal domain-containing protein</fullName>
    </recommendedName>
</protein>
<evidence type="ECO:0000256" key="1">
    <source>
        <dbReference type="SAM" id="MobiDB-lite"/>
    </source>
</evidence>
<dbReference type="EMBL" id="CH672013">
    <property type="protein sequence ID" value="KOB61644.1"/>
    <property type="molecule type" value="Genomic_DNA"/>
</dbReference>
<dbReference type="OrthoDB" id="376163at2759"/>
<dbReference type="VEuPathDB" id="PlasmoDB:PfHB3_120058250"/>
<accession>A0A0L7KFJ9</accession>
<dbReference type="InterPro" id="IPR019111">
    <property type="entry name" value="PRESA_N"/>
</dbReference>
<reference evidence="4 5" key="1">
    <citation type="submission" date="2006-03" db="EMBL/GenBank/DDBJ databases">
        <title>Annotation of Plasmodium falciparum HB3.</title>
        <authorList>
            <consortium name="The Broad Institute Genome Sequencing Platform"/>
            <person name="Volkman S.K."/>
            <person name="Neafsey D.E."/>
            <person name="Dash A.P."/>
            <person name="Chitnis C.E."/>
            <person name="Hartl D.L."/>
            <person name="Young S.K."/>
            <person name="Zeng Q."/>
            <person name="Koehrsen M."/>
            <person name="Alvarado L."/>
            <person name="Berlin A."/>
            <person name="Borenstein D."/>
            <person name="Chapman S.B."/>
            <person name="Chen Z."/>
            <person name="Engels R."/>
            <person name="Freedman E."/>
            <person name="Gellesch M."/>
            <person name="Goldberg J."/>
            <person name="Griggs A."/>
            <person name="Gujja S."/>
            <person name="Heilman E.R."/>
            <person name="Heiman D.I."/>
            <person name="Howarth C."/>
            <person name="Jen D."/>
            <person name="Larson L."/>
            <person name="Mehta T."/>
            <person name="Neiman D."/>
            <person name="Park D."/>
            <person name="Pearson M."/>
            <person name="Roberts A."/>
            <person name="Saif S."/>
            <person name="Shea T."/>
            <person name="Shenoy N."/>
            <person name="Sisk P."/>
            <person name="Stolte C."/>
            <person name="Sykes S."/>
            <person name="Walk T."/>
            <person name="White J."/>
            <person name="Yandava C."/>
            <person name="Haas B."/>
            <person name="Henn M.R."/>
            <person name="Nusbaum C."/>
            <person name="Birren B."/>
        </authorList>
    </citation>
    <scope>NUCLEOTIDE SEQUENCE [LARGE SCALE GENOMIC DNA]</scope>
    <source>
        <strain evidence="4">HB3</strain>
    </source>
</reference>
<dbReference type="Gene3D" id="6.10.280.180">
    <property type="entry name" value="Plasmodium RESA, N-terminal helical domain"/>
    <property type="match status" value="1"/>
</dbReference>
<dbReference type="Pfam" id="PF09687">
    <property type="entry name" value="PRESAN"/>
    <property type="match status" value="1"/>
</dbReference>
<sequence length="289" mass="34510">MMYKRKSSIFRFYSADKNKKGKFHFVPFKFLFLSLYMFGVYYVFLNTSLENSSIECFKIINIHERNLGEKEKNSNSSQRKKNLNHKKEDVNKTKHNTNEIIYNEEKLDENNFSVNNYVENEKTKIENSNSINNINYNDISKQLTRQELFDVLNSFNECPPKEDLRNIWNHPLGVAKEGFYDIQKDLKGSIQKYLDNDIYAGTDEDHSKIFLYDRIWNENISRFYKAIATEELEYNKNFFILINGKHTLDDILSFIYSFLEHIKILKSELHEKHQKELSQKISQISNKKK</sequence>
<gene>
    <name evidence="4" type="ORF">PFHG_03424</name>
</gene>
<feature type="domain" description="Plasmodium RESA N-terminal" evidence="3">
    <location>
        <begin position="142"/>
        <end position="272"/>
    </location>
</feature>
<dbReference type="InterPro" id="IPR044885">
    <property type="entry name" value="PRESA_N_sf"/>
</dbReference>
<dbReference type="InterPro" id="IPR006526">
    <property type="entry name" value="Export_prot_PHISTa/b/c"/>
</dbReference>
<evidence type="ECO:0000259" key="3">
    <source>
        <dbReference type="Pfam" id="PF09687"/>
    </source>
</evidence>
<evidence type="ECO:0000313" key="5">
    <source>
        <dbReference type="Proteomes" id="UP000054289"/>
    </source>
</evidence>
<proteinExistence type="predicted"/>
<feature type="region of interest" description="Disordered" evidence="1">
    <location>
        <begin position="70"/>
        <end position="90"/>
    </location>
</feature>
<keyword evidence="2" id="KW-0472">Membrane</keyword>
<dbReference type="OMA" id="ELHEKHQ"/>
<reference evidence="5" key="2">
    <citation type="submission" date="2006-03" db="EMBL/GenBank/DDBJ databases">
        <title>The genome sequence of the Plasmodium falciparum HB3.</title>
        <authorList>
            <consortium name="The Broad Institute Genome Sequencing Platform"/>
            <person name="Birren B."/>
            <person name="Lander E."/>
            <person name="Galagan J."/>
            <person name="Nusbaum C."/>
            <person name="Devon K."/>
            <person name="Henn M."/>
            <person name="Jaffe D."/>
            <person name="Butler J."/>
            <person name="Alvarez P."/>
            <person name="Gnerre S."/>
            <person name="Grabherr M."/>
            <person name="Kleber M."/>
            <person name="Mauceli E."/>
            <person name="Brockman W."/>
            <person name="MacCallum I.A."/>
            <person name="Rounsley S."/>
            <person name="Young S."/>
            <person name="LaButti K."/>
            <person name="Pushparaj V."/>
            <person name="DeCaprio D."/>
            <person name="Crawford M."/>
            <person name="Koehrsen M."/>
            <person name="Engels R."/>
            <person name="Montgomery P."/>
            <person name="Pearson M."/>
            <person name="Howarth C."/>
            <person name="Larson L."/>
            <person name="Luoma S."/>
            <person name="White J."/>
            <person name="Kodira C."/>
            <person name="Zeng Q."/>
            <person name="Oleary S."/>
            <person name="Yandava C."/>
            <person name="Alvarado L."/>
            <person name="Wirth D."/>
            <person name="Volkman S."/>
            <person name="Hartl D."/>
        </authorList>
    </citation>
    <scope>NUCLEOTIDE SEQUENCE [LARGE SCALE GENOMIC DNA]</scope>
</reference>
<dbReference type="AlphaFoldDB" id="A0A0L7KFJ9"/>
<dbReference type="NCBIfam" id="TIGR01639">
    <property type="entry name" value="P_fal_TIGR01639"/>
    <property type="match status" value="1"/>
</dbReference>
<keyword evidence="2" id="KW-1133">Transmembrane helix</keyword>
<evidence type="ECO:0000313" key="4">
    <source>
        <dbReference type="EMBL" id="KOB61644.1"/>
    </source>
</evidence>
<feature type="transmembrane region" description="Helical" evidence="2">
    <location>
        <begin position="21"/>
        <end position="44"/>
    </location>
</feature>
<dbReference type="Proteomes" id="UP000054289">
    <property type="component" value="Unassembled WGS sequence"/>
</dbReference>
<organism evidence="4 5">
    <name type="scientific">Plasmodium falciparum (isolate HB3)</name>
    <dbReference type="NCBI Taxonomy" id="137071"/>
    <lineage>
        <taxon>Eukaryota</taxon>
        <taxon>Sar</taxon>
        <taxon>Alveolata</taxon>
        <taxon>Apicomplexa</taxon>
        <taxon>Aconoidasida</taxon>
        <taxon>Haemosporida</taxon>
        <taxon>Plasmodiidae</taxon>
        <taxon>Plasmodium</taxon>
        <taxon>Plasmodium (Laverania)</taxon>
    </lineage>
</organism>
<keyword evidence="2" id="KW-0812">Transmembrane</keyword>
<name>A0A0L7KFJ9_PLAFX</name>
<dbReference type="KEGG" id="pfh:PFHG_03424"/>
<evidence type="ECO:0000256" key="2">
    <source>
        <dbReference type="SAM" id="Phobius"/>
    </source>
</evidence>